<comment type="caution">
    <text evidence="1">The sequence shown here is derived from an EMBL/GenBank/DDBJ whole genome shotgun (WGS) entry which is preliminary data.</text>
</comment>
<dbReference type="InterPro" id="IPR008772">
    <property type="entry name" value="Phosphonate_metab_PhnH"/>
</dbReference>
<gene>
    <name evidence="1" type="primary">phnH</name>
    <name evidence="1" type="ORF">GCM10010121_086390</name>
</gene>
<dbReference type="EMBL" id="BMQA01000072">
    <property type="protein sequence ID" value="GGJ62440.1"/>
    <property type="molecule type" value="Genomic_DNA"/>
</dbReference>
<dbReference type="NCBIfam" id="TIGR03292">
    <property type="entry name" value="PhnH_redo"/>
    <property type="match status" value="1"/>
</dbReference>
<keyword evidence="2" id="KW-1185">Reference proteome</keyword>
<dbReference type="AlphaFoldDB" id="A0A917P5G2"/>
<evidence type="ECO:0000313" key="1">
    <source>
        <dbReference type="EMBL" id="GGJ62440.1"/>
    </source>
</evidence>
<dbReference type="RefSeq" id="WP_189316804.1">
    <property type="nucleotide sequence ID" value="NZ_BMQA01000072.1"/>
</dbReference>
<dbReference type="SUPFAM" id="SSF159709">
    <property type="entry name" value="PhnH-like"/>
    <property type="match status" value="1"/>
</dbReference>
<sequence>MTAVANQGTRIRALHREPQESQRDFTVLLDVLSRPGRVRRLDAPEFAPTAAVAACGLGDVEVPTLVLAEDGDPWVEAVHAATGAPRATAAKARAVVALRPLADEDLRSLPRGDALNPELGARIFAQVESLAEGEHPADDALVLALTGPGVRKENRLTVRGLSRDTVTALVEANSSFPLGVDTFLAARDGSVAGLPRTTRVRVVADGGS</sequence>
<protein>
    <submittedName>
        <fullName evidence="1">Carbon-phosphorus lyase subunit PhnH</fullName>
    </submittedName>
</protein>
<keyword evidence="1" id="KW-0456">Lyase</keyword>
<dbReference type="GO" id="GO:0016829">
    <property type="term" value="F:lyase activity"/>
    <property type="evidence" value="ECO:0007669"/>
    <property type="project" value="UniProtKB-KW"/>
</dbReference>
<dbReference type="Proteomes" id="UP000657574">
    <property type="component" value="Unassembled WGS sequence"/>
</dbReference>
<dbReference type="Gene3D" id="3.40.50.11310">
    <property type="entry name" value="Bacterial phosphonate metabolism protein PhnH"/>
    <property type="match status" value="1"/>
</dbReference>
<reference evidence="1" key="2">
    <citation type="submission" date="2020-09" db="EMBL/GenBank/DDBJ databases">
        <authorList>
            <person name="Sun Q."/>
            <person name="Ohkuma M."/>
        </authorList>
    </citation>
    <scope>NUCLEOTIDE SEQUENCE</scope>
    <source>
        <strain evidence="1">JCM 3086</strain>
    </source>
</reference>
<dbReference type="InterPro" id="IPR038058">
    <property type="entry name" value="PhnH-like_sp"/>
</dbReference>
<organism evidence="1 2">
    <name type="scientific">Streptomyces brasiliensis</name>
    <dbReference type="NCBI Taxonomy" id="1954"/>
    <lineage>
        <taxon>Bacteria</taxon>
        <taxon>Bacillati</taxon>
        <taxon>Actinomycetota</taxon>
        <taxon>Actinomycetes</taxon>
        <taxon>Kitasatosporales</taxon>
        <taxon>Streptomycetaceae</taxon>
        <taxon>Streptomyces</taxon>
    </lineage>
</organism>
<evidence type="ECO:0000313" key="2">
    <source>
        <dbReference type="Proteomes" id="UP000657574"/>
    </source>
</evidence>
<accession>A0A917P5G2</accession>
<dbReference type="GO" id="GO:0019634">
    <property type="term" value="P:organic phosphonate metabolic process"/>
    <property type="evidence" value="ECO:0007669"/>
    <property type="project" value="InterPro"/>
</dbReference>
<proteinExistence type="predicted"/>
<reference evidence="1" key="1">
    <citation type="journal article" date="2014" name="Int. J. Syst. Evol. Microbiol.">
        <title>Complete genome sequence of Corynebacterium casei LMG S-19264T (=DSM 44701T), isolated from a smear-ripened cheese.</title>
        <authorList>
            <consortium name="US DOE Joint Genome Institute (JGI-PGF)"/>
            <person name="Walter F."/>
            <person name="Albersmeier A."/>
            <person name="Kalinowski J."/>
            <person name="Ruckert C."/>
        </authorList>
    </citation>
    <scope>NUCLEOTIDE SEQUENCE</scope>
    <source>
        <strain evidence="1">JCM 3086</strain>
    </source>
</reference>
<name>A0A917P5G2_9ACTN</name>
<dbReference type="Pfam" id="PF05845">
    <property type="entry name" value="PhnH"/>
    <property type="match status" value="1"/>
</dbReference>